<evidence type="ECO:0000259" key="3">
    <source>
        <dbReference type="PROSITE" id="PS51186"/>
    </source>
</evidence>
<organism evidence="4 5">
    <name type="scientific">Streptococcus troglodytae</name>
    <dbReference type="NCBI Taxonomy" id="1111760"/>
    <lineage>
        <taxon>Bacteria</taxon>
        <taxon>Bacillati</taxon>
        <taxon>Bacillota</taxon>
        <taxon>Bacilli</taxon>
        <taxon>Lactobacillales</taxon>
        <taxon>Streptococcaceae</taxon>
        <taxon>Streptococcus</taxon>
    </lineage>
</organism>
<proteinExistence type="predicted"/>
<feature type="domain" description="N-acetyltransferase" evidence="3">
    <location>
        <begin position="1"/>
        <end position="161"/>
    </location>
</feature>
<evidence type="ECO:0000256" key="2">
    <source>
        <dbReference type="ARBA" id="ARBA00023315"/>
    </source>
</evidence>
<dbReference type="SUPFAM" id="SSF55729">
    <property type="entry name" value="Acyl-CoA N-acyltransferases (Nat)"/>
    <property type="match status" value="1"/>
</dbReference>
<accession>A0A1L7LHG5</accession>
<dbReference type="Gene3D" id="3.40.630.30">
    <property type="match status" value="1"/>
</dbReference>
<dbReference type="CDD" id="cd04301">
    <property type="entry name" value="NAT_SF"/>
    <property type="match status" value="1"/>
</dbReference>
<dbReference type="KEGG" id="strg:SRT_03940"/>
<protein>
    <submittedName>
        <fullName evidence="4">Acetyltransferase</fullName>
    </submittedName>
</protein>
<name>A0A1L7LHG5_9STRE</name>
<dbReference type="AlphaFoldDB" id="A0A1L7LHG5"/>
<dbReference type="InterPro" id="IPR000182">
    <property type="entry name" value="GNAT_dom"/>
</dbReference>
<dbReference type="Pfam" id="PF00583">
    <property type="entry name" value="Acetyltransf_1"/>
    <property type="match status" value="1"/>
</dbReference>
<dbReference type="PROSITE" id="PS51186">
    <property type="entry name" value="GNAT"/>
    <property type="match status" value="1"/>
</dbReference>
<keyword evidence="1 4" id="KW-0808">Transferase</keyword>
<reference evidence="4 5" key="1">
    <citation type="journal article" date="2016" name="Microbiol. Immunol.">
        <title>Complete genome sequence of Streptococcus troglodytae TKU31 isolated from the oral cavity of a chimpanzee (Pan troglodytes).</title>
        <authorList>
            <person name="Okamoto M."/>
            <person name="Naito M."/>
            <person name="Miyanohara M."/>
            <person name="Imai S."/>
            <person name="Nomura Y."/>
            <person name="Saito W."/>
            <person name="Momoi Y."/>
            <person name="Takada K."/>
            <person name="Miyabe-Nishiwaki T."/>
            <person name="Tomonaga M."/>
            <person name="Hanada N."/>
        </authorList>
    </citation>
    <scope>NUCLEOTIDE SEQUENCE [LARGE SCALE GENOMIC DNA]</scope>
    <source>
        <strain evidence="5">TKU 31</strain>
    </source>
</reference>
<dbReference type="PANTHER" id="PTHR10908">
    <property type="entry name" value="SEROTONIN N-ACETYLTRANSFERASE"/>
    <property type="match status" value="1"/>
</dbReference>
<evidence type="ECO:0000313" key="5">
    <source>
        <dbReference type="Proteomes" id="UP000217758"/>
    </source>
</evidence>
<keyword evidence="2" id="KW-0012">Acyltransferase</keyword>
<dbReference type="EMBL" id="AP014612">
    <property type="protein sequence ID" value="BAQ23655.1"/>
    <property type="molecule type" value="Genomic_DNA"/>
</dbReference>
<dbReference type="InterPro" id="IPR016181">
    <property type="entry name" value="Acyl_CoA_acyltransferase"/>
</dbReference>
<dbReference type="InterPro" id="IPR051635">
    <property type="entry name" value="SNAT-like"/>
</dbReference>
<dbReference type="GO" id="GO:0008080">
    <property type="term" value="F:N-acetyltransferase activity"/>
    <property type="evidence" value="ECO:0007669"/>
    <property type="project" value="UniProtKB-ARBA"/>
</dbReference>
<dbReference type="Proteomes" id="UP000217758">
    <property type="component" value="Chromosome"/>
</dbReference>
<dbReference type="RefSeq" id="WP_128832878.1">
    <property type="nucleotide sequence ID" value="NZ_AP014612.1"/>
</dbReference>
<evidence type="ECO:0000256" key="1">
    <source>
        <dbReference type="ARBA" id="ARBA00022679"/>
    </source>
</evidence>
<keyword evidence="5" id="KW-1185">Reference proteome</keyword>
<evidence type="ECO:0000313" key="4">
    <source>
        <dbReference type="EMBL" id="BAQ23655.1"/>
    </source>
</evidence>
<dbReference type="PANTHER" id="PTHR10908:SF0">
    <property type="entry name" value="SEROTONIN N-ACETYLTRANSFERASE"/>
    <property type="match status" value="1"/>
</dbReference>
<sequence>MLIRQVTMEDLEDIIRIENDNFSAEEAATPQALKERIEVIADTFLVAEQDGQIAGYVEGPVINSRYLTDDLFHKVKPNQEKSGYIAVTSLSVDEAFQKQGVGTTLLAALKDLTVAQNRLGIHLTCHDYLISYYEMNGFSNEGLSESTHGGTTWYNMIWENPKI</sequence>
<gene>
    <name evidence="4" type="ORF">SRT_03940</name>
</gene>